<feature type="compositionally biased region" description="Pro residues" evidence="1">
    <location>
        <begin position="65"/>
        <end position="92"/>
    </location>
</feature>
<dbReference type="Pfam" id="PF11259">
    <property type="entry name" value="DUF3060"/>
    <property type="match status" value="1"/>
</dbReference>
<gene>
    <name evidence="3" type="ORF">MBOE_26500</name>
</gene>
<dbReference type="EMBL" id="AP022579">
    <property type="protein sequence ID" value="BBX91001.1"/>
    <property type="molecule type" value="Genomic_DNA"/>
</dbReference>
<dbReference type="Proteomes" id="UP000466683">
    <property type="component" value="Chromosome"/>
</dbReference>
<keyword evidence="4" id="KW-1185">Reference proteome</keyword>
<accession>A0ABM7IVW9</accession>
<reference evidence="3 4" key="1">
    <citation type="journal article" date="2019" name="Emerg. Microbes Infect.">
        <title>Comprehensive subspecies identification of 175 nontuberculous mycobacteria species based on 7547 genomic profiles.</title>
        <authorList>
            <person name="Matsumoto Y."/>
            <person name="Kinjo T."/>
            <person name="Motooka D."/>
            <person name="Nabeya D."/>
            <person name="Jung N."/>
            <person name="Uechi K."/>
            <person name="Horii T."/>
            <person name="Iida T."/>
            <person name="Fujita J."/>
            <person name="Nakamura S."/>
        </authorList>
    </citation>
    <scope>NUCLEOTIDE SEQUENCE [LARGE SCALE GENOMIC DNA]</scope>
    <source>
        <strain evidence="3 4">JCM 15653</strain>
    </source>
</reference>
<keyword evidence="2" id="KW-0812">Transmembrane</keyword>
<dbReference type="InterPro" id="IPR021417">
    <property type="entry name" value="DUF3060"/>
</dbReference>
<feature type="region of interest" description="Disordered" evidence="1">
    <location>
        <begin position="1"/>
        <end position="94"/>
    </location>
</feature>
<evidence type="ECO:0000313" key="3">
    <source>
        <dbReference type="EMBL" id="BBX91001.1"/>
    </source>
</evidence>
<protein>
    <recommendedName>
        <fullName evidence="5">DUF3060 domain-containing protein</fullName>
    </recommendedName>
</protein>
<keyword evidence="2" id="KW-0472">Membrane</keyword>
<name>A0ABM7IVW9_9MYCO</name>
<evidence type="ECO:0000313" key="4">
    <source>
        <dbReference type="Proteomes" id="UP000466683"/>
    </source>
</evidence>
<sequence length="252" mass="26649">MPARTHSSRICGRMCEHLRMDPKDDPEARIRELERPLAEAARTSELSAGSSADPPPTQPWTYPTSFPPPPPGPPAPWPGYEPYPAPPPPPPQRRSGSPHLFLVFGGFALALVVGGLVTAYLTFSKTDTGDTATGTVTDSQSTTIRQTTINGVPVPGSVAPTQVPAGETVIVSGINEHRTVECRDNTVIVSGIQNELEITGHCTAVTVSGIENVITVESSETIGVSGFDNRVTYRAGEPEVSKSGQSNVVEQG</sequence>
<feature type="compositionally biased region" description="Basic and acidic residues" evidence="1">
    <location>
        <begin position="14"/>
        <end position="37"/>
    </location>
</feature>
<evidence type="ECO:0000256" key="2">
    <source>
        <dbReference type="SAM" id="Phobius"/>
    </source>
</evidence>
<proteinExistence type="predicted"/>
<evidence type="ECO:0000256" key="1">
    <source>
        <dbReference type="SAM" id="MobiDB-lite"/>
    </source>
</evidence>
<organism evidence="3 4">
    <name type="scientific">Mycolicibacterium boenickei</name>
    <dbReference type="NCBI Taxonomy" id="146017"/>
    <lineage>
        <taxon>Bacteria</taxon>
        <taxon>Bacillati</taxon>
        <taxon>Actinomycetota</taxon>
        <taxon>Actinomycetes</taxon>
        <taxon>Mycobacteriales</taxon>
        <taxon>Mycobacteriaceae</taxon>
        <taxon>Mycolicibacterium</taxon>
    </lineage>
</organism>
<keyword evidence="2" id="KW-1133">Transmembrane helix</keyword>
<evidence type="ECO:0008006" key="5">
    <source>
        <dbReference type="Google" id="ProtNLM"/>
    </source>
</evidence>
<feature type="transmembrane region" description="Helical" evidence="2">
    <location>
        <begin position="100"/>
        <end position="123"/>
    </location>
</feature>